<dbReference type="Gene3D" id="1.10.10.10">
    <property type="entry name" value="Winged helix-like DNA-binding domain superfamily/Winged helix DNA-binding domain"/>
    <property type="match status" value="1"/>
</dbReference>
<feature type="domain" description="PNT" evidence="8">
    <location>
        <begin position="325"/>
        <end position="409"/>
    </location>
</feature>
<feature type="domain" description="ETS" evidence="7">
    <location>
        <begin position="460"/>
        <end position="543"/>
    </location>
</feature>
<dbReference type="EMBL" id="JARPUR010000001">
    <property type="protein sequence ID" value="KAK4886884.1"/>
    <property type="molecule type" value="Genomic_DNA"/>
</dbReference>
<dbReference type="InterPro" id="IPR036388">
    <property type="entry name" value="WH-like_DNA-bd_sf"/>
</dbReference>
<keyword evidence="3 5" id="KW-0238">DNA-binding</keyword>
<proteinExistence type="inferred from homology"/>
<dbReference type="PROSITE" id="PS50061">
    <property type="entry name" value="ETS_DOMAIN_3"/>
    <property type="match status" value="1"/>
</dbReference>
<dbReference type="SUPFAM" id="SSF46785">
    <property type="entry name" value="Winged helix' DNA-binding domain"/>
    <property type="match status" value="1"/>
</dbReference>
<dbReference type="SMART" id="SM00251">
    <property type="entry name" value="SAM_PNT"/>
    <property type="match status" value="1"/>
</dbReference>
<gene>
    <name evidence="9" type="ORF">RN001_003155</name>
</gene>
<evidence type="ECO:0000313" key="10">
    <source>
        <dbReference type="Proteomes" id="UP001353858"/>
    </source>
</evidence>
<dbReference type="InterPro" id="IPR000418">
    <property type="entry name" value="Ets_dom"/>
</dbReference>
<dbReference type="Pfam" id="PF00178">
    <property type="entry name" value="Ets"/>
    <property type="match status" value="1"/>
</dbReference>
<dbReference type="PANTHER" id="PTHR11849:SF182">
    <property type="entry name" value="SAM POINTED DOMAIN-CONTAINING ETS TRANSCRIPTION FACTOR"/>
    <property type="match status" value="1"/>
</dbReference>
<dbReference type="PROSITE" id="PS51433">
    <property type="entry name" value="PNT"/>
    <property type="match status" value="1"/>
</dbReference>
<evidence type="ECO:0000259" key="8">
    <source>
        <dbReference type="PROSITE" id="PS51433"/>
    </source>
</evidence>
<evidence type="ECO:0000256" key="4">
    <source>
        <dbReference type="ARBA" id="ARBA00023242"/>
    </source>
</evidence>
<dbReference type="InterPro" id="IPR036390">
    <property type="entry name" value="WH_DNA-bd_sf"/>
</dbReference>
<dbReference type="SMART" id="SM00413">
    <property type="entry name" value="ETS"/>
    <property type="match status" value="1"/>
</dbReference>
<dbReference type="InterPro" id="IPR013761">
    <property type="entry name" value="SAM/pointed_sf"/>
</dbReference>
<dbReference type="InterPro" id="IPR046328">
    <property type="entry name" value="ETS_fam"/>
</dbReference>
<dbReference type="PROSITE" id="PS00346">
    <property type="entry name" value="ETS_DOMAIN_2"/>
    <property type="match status" value="1"/>
</dbReference>
<evidence type="ECO:0000313" key="9">
    <source>
        <dbReference type="EMBL" id="KAK4886884.1"/>
    </source>
</evidence>
<dbReference type="GO" id="GO:0000981">
    <property type="term" value="F:DNA-binding transcription factor activity, RNA polymerase II-specific"/>
    <property type="evidence" value="ECO:0007669"/>
    <property type="project" value="TreeGrafter"/>
</dbReference>
<reference evidence="10" key="1">
    <citation type="submission" date="2023-01" db="EMBL/GenBank/DDBJ databases">
        <title>Key to firefly adult light organ development and bioluminescence: homeobox transcription factors regulate luciferase expression and transportation to peroxisome.</title>
        <authorList>
            <person name="Fu X."/>
        </authorList>
    </citation>
    <scope>NUCLEOTIDE SEQUENCE [LARGE SCALE GENOMIC DNA]</scope>
</reference>
<evidence type="ECO:0008006" key="11">
    <source>
        <dbReference type="Google" id="ProtNLM"/>
    </source>
</evidence>
<dbReference type="GO" id="GO:0043565">
    <property type="term" value="F:sequence-specific DNA binding"/>
    <property type="evidence" value="ECO:0007669"/>
    <property type="project" value="InterPro"/>
</dbReference>
<name>A0AAN7PHX3_9COLE</name>
<dbReference type="GO" id="GO:0030154">
    <property type="term" value="P:cell differentiation"/>
    <property type="evidence" value="ECO:0007669"/>
    <property type="project" value="TreeGrafter"/>
</dbReference>
<feature type="compositionally biased region" description="Acidic residues" evidence="6">
    <location>
        <begin position="432"/>
        <end position="442"/>
    </location>
</feature>
<dbReference type="PANTHER" id="PTHR11849">
    <property type="entry name" value="ETS"/>
    <property type="match status" value="1"/>
</dbReference>
<evidence type="ECO:0000256" key="6">
    <source>
        <dbReference type="SAM" id="MobiDB-lite"/>
    </source>
</evidence>
<keyword evidence="4 5" id="KW-0539">Nucleus</keyword>
<evidence type="ECO:0000256" key="3">
    <source>
        <dbReference type="ARBA" id="ARBA00023125"/>
    </source>
</evidence>
<feature type="compositionally biased region" description="Polar residues" evidence="6">
    <location>
        <begin position="1"/>
        <end position="18"/>
    </location>
</feature>
<feature type="region of interest" description="Disordered" evidence="6">
    <location>
        <begin position="1"/>
        <end position="20"/>
    </location>
</feature>
<dbReference type="AlphaFoldDB" id="A0AAN7PHX3"/>
<comment type="caution">
    <text evidence="9">The sequence shown here is derived from an EMBL/GenBank/DDBJ whole genome shotgun (WGS) entry which is preliminary data.</text>
</comment>
<dbReference type="FunFam" id="1.10.10.10:FF:000220">
    <property type="entry name" value="SAM pointed domain-containing Ets transcription factor"/>
    <property type="match status" value="1"/>
</dbReference>
<comment type="similarity">
    <text evidence="2 5">Belongs to the ETS family.</text>
</comment>
<organism evidence="9 10">
    <name type="scientific">Aquatica leii</name>
    <dbReference type="NCBI Taxonomy" id="1421715"/>
    <lineage>
        <taxon>Eukaryota</taxon>
        <taxon>Metazoa</taxon>
        <taxon>Ecdysozoa</taxon>
        <taxon>Arthropoda</taxon>
        <taxon>Hexapoda</taxon>
        <taxon>Insecta</taxon>
        <taxon>Pterygota</taxon>
        <taxon>Neoptera</taxon>
        <taxon>Endopterygota</taxon>
        <taxon>Coleoptera</taxon>
        <taxon>Polyphaga</taxon>
        <taxon>Elateriformia</taxon>
        <taxon>Elateroidea</taxon>
        <taxon>Lampyridae</taxon>
        <taxon>Luciolinae</taxon>
        <taxon>Aquatica</taxon>
    </lineage>
</organism>
<dbReference type="Pfam" id="PF02198">
    <property type="entry name" value="SAM_PNT"/>
    <property type="match status" value="1"/>
</dbReference>
<dbReference type="Gene3D" id="1.10.150.50">
    <property type="entry name" value="Transcription Factor, Ets-1"/>
    <property type="match status" value="1"/>
</dbReference>
<dbReference type="InterPro" id="IPR003118">
    <property type="entry name" value="Pointed_dom"/>
</dbReference>
<dbReference type="PROSITE" id="PS00345">
    <property type="entry name" value="ETS_DOMAIN_1"/>
    <property type="match status" value="1"/>
</dbReference>
<dbReference type="Proteomes" id="UP001353858">
    <property type="component" value="Unassembled WGS sequence"/>
</dbReference>
<feature type="region of interest" description="Disordered" evidence="6">
    <location>
        <begin position="417"/>
        <end position="456"/>
    </location>
</feature>
<dbReference type="SUPFAM" id="SSF47769">
    <property type="entry name" value="SAM/Pointed domain"/>
    <property type="match status" value="1"/>
</dbReference>
<protein>
    <recommendedName>
        <fullName evidence="11">DNA-binding protein D-ETS-4</fullName>
    </recommendedName>
</protein>
<evidence type="ECO:0000256" key="1">
    <source>
        <dbReference type="ARBA" id="ARBA00004123"/>
    </source>
</evidence>
<evidence type="ECO:0000256" key="2">
    <source>
        <dbReference type="ARBA" id="ARBA00005562"/>
    </source>
</evidence>
<comment type="subcellular location">
    <subcellularLocation>
        <location evidence="1 5">Nucleus</location>
    </subcellularLocation>
</comment>
<evidence type="ECO:0000256" key="5">
    <source>
        <dbReference type="RuleBase" id="RU004019"/>
    </source>
</evidence>
<evidence type="ECO:0000259" key="7">
    <source>
        <dbReference type="PROSITE" id="PS50061"/>
    </source>
</evidence>
<sequence>MVLNRNTNSDETMPQTVPSAGFTPPCDYSNFADTFDLSLLPGGDTSTLSLTTTLYTNSPPPMTCPKPKISTTFYSDSPSIKNNDLDLGPDFQKLLGPELTKTQYPASPVEGIYLEVPSIKINPNSPTGSLSPYSTHSLLSPNEQYSTFPSPNSDLYPNSPPEVSLYSPNSYYSDYQQYVKKEFFPAYVKEENYLSCSNPVNYTSLSTSQSRDLVDLLGNVIIKEETTVNFDSILQSFQINDNLLDTYKSGESQIVPQKPKNDHQLLREVLRDTSFQKKFNIKPFDFGLMDNIKMEVPDDRDIINPCSDELSRENIDPVLNLAIEQMRKDVNNTCAVLCISPDPSQWTSANVLSWLQWTTNQFGLSNLIADQWNISGSSLVTLSEEDFTRRAPQSGSILYAQLEIWKAAFSEDDLGAQWLPENNSSNASSGDVSEDEDEEMSTDVDTTKPTTSRSTGSSHIHLWQFLKELLASPQIHGSCIRWIDRAKGIFKIEDSVKVARLWGKRKNRPAMNYDKLSRSIRQYYKKGIMKKTERSQRLVYQFCHPYNL</sequence>
<keyword evidence="10" id="KW-1185">Reference proteome</keyword>
<accession>A0AAN7PHX3</accession>
<dbReference type="GO" id="GO:0005634">
    <property type="term" value="C:nucleus"/>
    <property type="evidence" value="ECO:0007669"/>
    <property type="project" value="UniProtKB-SubCell"/>
</dbReference>
<dbReference type="PRINTS" id="PR00454">
    <property type="entry name" value="ETSDOMAIN"/>
</dbReference>